<dbReference type="InterPro" id="IPR000757">
    <property type="entry name" value="Beta-glucanase-like"/>
</dbReference>
<dbReference type="GO" id="GO:0004553">
    <property type="term" value="F:hydrolase activity, hydrolyzing O-glycosyl compounds"/>
    <property type="evidence" value="ECO:0007669"/>
    <property type="project" value="InterPro"/>
</dbReference>
<dbReference type="CDD" id="cd08023">
    <property type="entry name" value="GH16_laminarinase_like"/>
    <property type="match status" value="1"/>
</dbReference>
<gene>
    <name evidence="5" type="ORF">ACD591_08890</name>
    <name evidence="4" type="ORF">FOE74_15220</name>
</gene>
<evidence type="ECO:0000313" key="6">
    <source>
        <dbReference type="Proteomes" id="UP000323866"/>
    </source>
</evidence>
<comment type="caution">
    <text evidence="4">The sequence shown here is derived from an EMBL/GenBank/DDBJ whole genome shotgun (WGS) entry which is preliminary data.</text>
</comment>
<reference evidence="4 6" key="2">
    <citation type="submission" date="2019-09" db="EMBL/GenBank/DDBJ databases">
        <title>A bacterium isolated from glacier soil.</title>
        <authorList>
            <person name="Liu Q."/>
        </authorList>
    </citation>
    <scope>NUCLEOTIDE SEQUENCE [LARGE SCALE GENOMIC DNA]</scope>
    <source>
        <strain evidence="4 6">MDT1-10-3</strain>
    </source>
</reference>
<dbReference type="PROSITE" id="PS51762">
    <property type="entry name" value="GH16_2"/>
    <property type="match status" value="1"/>
</dbReference>
<dbReference type="Proteomes" id="UP001570846">
    <property type="component" value="Unassembled WGS sequence"/>
</dbReference>
<dbReference type="EMBL" id="JBGOGF010000004">
    <property type="protein sequence ID" value="MFA1771404.1"/>
    <property type="molecule type" value="Genomic_DNA"/>
</dbReference>
<reference evidence="5 7" key="3">
    <citation type="submission" date="2024-08" db="EMBL/GenBank/DDBJ databases">
        <authorList>
            <person name="Wei W."/>
        </authorList>
    </citation>
    <scope>NUCLEOTIDE SEQUENCE [LARGE SCALE GENOMIC DNA]</scope>
    <source>
        <strain evidence="5 7">XU2</strain>
    </source>
</reference>
<proteinExistence type="inferred from homology"/>
<keyword evidence="7" id="KW-1185">Reference proteome</keyword>
<dbReference type="GO" id="GO:0005975">
    <property type="term" value="P:carbohydrate metabolic process"/>
    <property type="evidence" value="ECO:0007669"/>
    <property type="project" value="InterPro"/>
</dbReference>
<feature type="signal peptide" evidence="2">
    <location>
        <begin position="1"/>
        <end position="19"/>
    </location>
</feature>
<evidence type="ECO:0000313" key="4">
    <source>
        <dbReference type="EMBL" id="KAA6432448.1"/>
    </source>
</evidence>
<evidence type="ECO:0000313" key="5">
    <source>
        <dbReference type="EMBL" id="MFA1771404.1"/>
    </source>
</evidence>
<evidence type="ECO:0000313" key="7">
    <source>
        <dbReference type="Proteomes" id="UP001570846"/>
    </source>
</evidence>
<keyword evidence="2" id="KW-0732">Signal</keyword>
<dbReference type="OrthoDB" id="9776255at2"/>
<dbReference type="Proteomes" id="UP000323866">
    <property type="component" value="Unassembled WGS sequence"/>
</dbReference>
<evidence type="ECO:0000256" key="2">
    <source>
        <dbReference type="SAM" id="SignalP"/>
    </source>
</evidence>
<feature type="chain" id="PRO_5024423733" evidence="2">
    <location>
        <begin position="20"/>
        <end position="274"/>
    </location>
</feature>
<name>A0A5M8QBB8_9BACT</name>
<dbReference type="EC" id="3.2.1.-" evidence="5"/>
<dbReference type="InterPro" id="IPR013320">
    <property type="entry name" value="ConA-like_dom_sf"/>
</dbReference>
<accession>A0A5M8QBB8</accession>
<dbReference type="Pfam" id="PF00722">
    <property type="entry name" value="Glyco_hydro_16"/>
    <property type="match status" value="1"/>
</dbReference>
<dbReference type="InterPro" id="IPR050546">
    <property type="entry name" value="Glycosyl_Hydrlase_16"/>
</dbReference>
<reference evidence="4 6" key="1">
    <citation type="submission" date="2019-07" db="EMBL/GenBank/DDBJ databases">
        <authorList>
            <person name="Qu J.-H."/>
        </authorList>
    </citation>
    <scope>NUCLEOTIDE SEQUENCE [LARGE SCALE GENOMIC DNA]</scope>
    <source>
        <strain evidence="4 6">MDT1-10-3</strain>
    </source>
</reference>
<keyword evidence="4" id="KW-0378">Hydrolase</keyword>
<organism evidence="4 6">
    <name type="scientific">Rufibacter glacialis</name>
    <dbReference type="NCBI Taxonomy" id="1259555"/>
    <lineage>
        <taxon>Bacteria</taxon>
        <taxon>Pseudomonadati</taxon>
        <taxon>Bacteroidota</taxon>
        <taxon>Cytophagia</taxon>
        <taxon>Cytophagales</taxon>
        <taxon>Hymenobacteraceae</taxon>
        <taxon>Rufibacter</taxon>
    </lineage>
</organism>
<dbReference type="SUPFAM" id="SSF49899">
    <property type="entry name" value="Concanavalin A-like lectins/glucanases"/>
    <property type="match status" value="1"/>
</dbReference>
<dbReference type="PANTHER" id="PTHR10963:SF55">
    <property type="entry name" value="GLYCOSIDE HYDROLASE FAMILY 16 PROTEIN"/>
    <property type="match status" value="1"/>
</dbReference>
<comment type="similarity">
    <text evidence="1">Belongs to the glycosyl hydrolase 16 family.</text>
</comment>
<dbReference type="PANTHER" id="PTHR10963">
    <property type="entry name" value="GLYCOSYL HYDROLASE-RELATED"/>
    <property type="match status" value="1"/>
</dbReference>
<feature type="domain" description="GH16" evidence="3">
    <location>
        <begin position="26"/>
        <end position="265"/>
    </location>
</feature>
<sequence length="274" mass="31941">MMKKLYVFLLLLCTGCATVPQKGTTSDWTLLWEDEFNKDGAPDPSKWSYAGRRSPDWACYCADNPEITYVKDGLLYLKAVLNQDKNDTAKYQTACIHTKDKFVFTYGKVEVRAKLSKGKGSWPAIWLMPQDSKYGGWPKSGEIDVMEHLNYDTIFYQTLHSEYIDQMNQKKNPLYFATPAFKEGEFNVFGLEWYPDRMDFFVNNQKTFTYPRIENADARQWPFDQQFYLILNQALGGNWVGTIKDEDLPVQMVVDWVRVFQMQDSQKKPVNVLK</sequence>
<protein>
    <submittedName>
        <fullName evidence="4">Glycoside hydrolase family 16 protein</fullName>
        <ecNumber evidence="5">3.2.1.-</ecNumber>
    </submittedName>
</protein>
<keyword evidence="5" id="KW-0326">Glycosidase</keyword>
<dbReference type="Gene3D" id="2.60.120.200">
    <property type="match status" value="1"/>
</dbReference>
<dbReference type="AlphaFoldDB" id="A0A5M8QBB8"/>
<dbReference type="EMBL" id="VKKZ01000022">
    <property type="protein sequence ID" value="KAA6432448.1"/>
    <property type="molecule type" value="Genomic_DNA"/>
</dbReference>
<evidence type="ECO:0000259" key="3">
    <source>
        <dbReference type="PROSITE" id="PS51762"/>
    </source>
</evidence>
<evidence type="ECO:0000256" key="1">
    <source>
        <dbReference type="ARBA" id="ARBA00006865"/>
    </source>
</evidence>
<dbReference type="RefSeq" id="WP_149099480.1">
    <property type="nucleotide sequence ID" value="NZ_BMMG01000005.1"/>
</dbReference>